<name>A0A2C9DJT8_MICEC</name>
<dbReference type="AlphaFoldDB" id="A0A2C9DJT8"/>
<dbReference type="InterPro" id="IPR009081">
    <property type="entry name" value="PP-bd_ACP"/>
</dbReference>
<dbReference type="PROSITE" id="PS50075">
    <property type="entry name" value="CARRIER"/>
    <property type="match status" value="1"/>
</dbReference>
<sequence length="109" mass="12763">MRRRAERVWRGRAADGAPICEDKEPVVQPITLRELENLMRQYVWDGDWRSFEHAPDQPFDELGYDSLALLETHSRIKRDYGVPISEDDLGLVRTPRELVEFINSRLEPA</sequence>
<dbReference type="InterPro" id="IPR036736">
    <property type="entry name" value="ACP-like_sf"/>
</dbReference>
<evidence type="ECO:0000313" key="2">
    <source>
        <dbReference type="EMBL" id="ARD70906.1"/>
    </source>
</evidence>
<feature type="domain" description="Carrier" evidence="1">
    <location>
        <begin position="21"/>
        <end position="106"/>
    </location>
</feature>
<proteinExistence type="predicted"/>
<dbReference type="SUPFAM" id="SSF47336">
    <property type="entry name" value="ACP-like"/>
    <property type="match status" value="1"/>
</dbReference>
<evidence type="ECO:0000259" key="1">
    <source>
        <dbReference type="PROSITE" id="PS50075"/>
    </source>
</evidence>
<organism evidence="2">
    <name type="scientific">Micromonospora echinospora</name>
    <name type="common">Micromonospora purpurea</name>
    <dbReference type="NCBI Taxonomy" id="1877"/>
    <lineage>
        <taxon>Bacteria</taxon>
        <taxon>Bacillati</taxon>
        <taxon>Actinomycetota</taxon>
        <taxon>Actinomycetes</taxon>
        <taxon>Micromonosporales</taxon>
        <taxon>Micromonosporaceae</taxon>
        <taxon>Micromonospora</taxon>
    </lineage>
</organism>
<dbReference type="Gene3D" id="1.10.1200.10">
    <property type="entry name" value="ACP-like"/>
    <property type="match status" value="1"/>
</dbReference>
<dbReference type="Pfam" id="PF00550">
    <property type="entry name" value="PP-binding"/>
    <property type="match status" value="1"/>
</dbReference>
<protein>
    <submittedName>
        <fullName evidence="2">Acyl carrier protein</fullName>
    </submittedName>
</protein>
<reference evidence="2" key="1">
    <citation type="journal article" date="2017" name="Tetrahedron">
        <title>Isolation, structure elucidation and biosynthesis of monomeric benzo[b]fluorene nenestatin from Micromonospora echinospora SCSIO 04089.</title>
        <authorList>
            <person name="Jiang X."/>
            <person name="Zhang Q."/>
            <person name="Zhu Y."/>
            <person name="Nie F."/>
            <person name="Wu Z."/>
            <person name="Yang C."/>
            <person name="Zhang L."/>
            <person name="Tian X."/>
            <person name="Zhang C."/>
        </authorList>
    </citation>
    <scope>NUCLEOTIDE SEQUENCE</scope>
    <source>
        <strain evidence="2">SCSIO 04089</strain>
    </source>
</reference>
<dbReference type="EMBL" id="KY454837">
    <property type="protein sequence ID" value="ARD70906.1"/>
    <property type="molecule type" value="Genomic_DNA"/>
</dbReference>
<accession>A0A2C9DJT8</accession>